<proteinExistence type="predicted"/>
<reference evidence="2 3" key="1">
    <citation type="journal article" date="2016" name="Int. J. Syst. Evol. Microbiol.">
        <title>Proposal of Mucilaginibacter phyllosphaerae sp. nov. isolated from the phyllosphere of Galium album.</title>
        <authorList>
            <person name="Aydogan E.L."/>
            <person name="Busse H.J."/>
            <person name="Moser G."/>
            <person name="Muller C."/>
            <person name="Kampfer P."/>
            <person name="Glaeser S.P."/>
        </authorList>
    </citation>
    <scope>NUCLEOTIDE SEQUENCE [LARGE SCALE GENOMIC DNA]</scope>
    <source>
        <strain evidence="2 3">PP-F2FG21</strain>
    </source>
</reference>
<dbReference type="OrthoDB" id="676730at2"/>
<evidence type="ECO:0000313" key="3">
    <source>
        <dbReference type="Proteomes" id="UP000297248"/>
    </source>
</evidence>
<gene>
    <name evidence="2" type="ORF">E2R65_18630</name>
    <name evidence="1" type="ORF">GGR35_003671</name>
</gene>
<evidence type="ECO:0000313" key="4">
    <source>
        <dbReference type="Proteomes" id="UP000583101"/>
    </source>
</evidence>
<reference evidence="2" key="2">
    <citation type="submission" date="2019-03" db="EMBL/GenBank/DDBJ databases">
        <authorList>
            <person name="Yan Y.-Q."/>
            <person name="Du Z.-J."/>
        </authorList>
    </citation>
    <scope>NUCLEOTIDE SEQUENCE</scope>
    <source>
        <strain evidence="2">PP-F2FG21</strain>
    </source>
</reference>
<reference evidence="1 4" key="3">
    <citation type="submission" date="2020-08" db="EMBL/GenBank/DDBJ databases">
        <title>Genomic Encyclopedia of Type Strains, Phase IV (KMG-IV): sequencing the most valuable type-strain genomes for metagenomic binning, comparative biology and taxonomic classification.</title>
        <authorList>
            <person name="Goeker M."/>
        </authorList>
    </citation>
    <scope>NUCLEOTIDE SEQUENCE [LARGE SCALE GENOMIC DNA]</scope>
    <source>
        <strain evidence="1 4">DSM 100995</strain>
    </source>
</reference>
<dbReference type="EMBL" id="SNQG01000008">
    <property type="protein sequence ID" value="TEW63785.1"/>
    <property type="molecule type" value="Genomic_DNA"/>
</dbReference>
<evidence type="ECO:0000313" key="1">
    <source>
        <dbReference type="EMBL" id="MBB3971044.1"/>
    </source>
</evidence>
<dbReference type="AlphaFoldDB" id="A0A4Y8A7T1"/>
<name>A0A4Y8A7T1_9SPHI</name>
<dbReference type="RefSeq" id="WP_134338009.1">
    <property type="nucleotide sequence ID" value="NZ_BMCZ01000008.1"/>
</dbReference>
<dbReference type="EMBL" id="JACIEG010000008">
    <property type="protein sequence ID" value="MBB3971044.1"/>
    <property type="molecule type" value="Genomic_DNA"/>
</dbReference>
<sequence length="167" mass="18879">MKRKTINYLLGFAVFLIWGLIFCKVIAAAWGDDDTAPAPAARRPEKVYDDFAVKKDTTKLALNYRDPFQLSASHAIDTTRRLPVIKVKVTSRPVPARTDWSFIKYSGYIANPATRKIISILVINGRSAMLREGETAENVKLLKNMRDSVKISFKNKIQYISRNTATL</sequence>
<evidence type="ECO:0000313" key="2">
    <source>
        <dbReference type="EMBL" id="TEW63785.1"/>
    </source>
</evidence>
<accession>A0A4Y8A7T1</accession>
<organism evidence="2 3">
    <name type="scientific">Mucilaginibacter phyllosphaerae</name>
    <dbReference type="NCBI Taxonomy" id="1812349"/>
    <lineage>
        <taxon>Bacteria</taxon>
        <taxon>Pseudomonadati</taxon>
        <taxon>Bacteroidota</taxon>
        <taxon>Sphingobacteriia</taxon>
        <taxon>Sphingobacteriales</taxon>
        <taxon>Sphingobacteriaceae</taxon>
        <taxon>Mucilaginibacter</taxon>
    </lineage>
</organism>
<protein>
    <submittedName>
        <fullName evidence="2">Uncharacterized protein</fullName>
    </submittedName>
</protein>
<dbReference type="Proteomes" id="UP000297248">
    <property type="component" value="Unassembled WGS sequence"/>
</dbReference>
<keyword evidence="4" id="KW-1185">Reference proteome</keyword>
<comment type="caution">
    <text evidence="2">The sequence shown here is derived from an EMBL/GenBank/DDBJ whole genome shotgun (WGS) entry which is preliminary data.</text>
</comment>
<dbReference type="Proteomes" id="UP000583101">
    <property type="component" value="Unassembled WGS sequence"/>
</dbReference>